<sequence>MALTLPTLVELDEICDKLRISLSSEDLIAYQGMMQGYVDAYNTVDAIPGKKPETYYPRGGWHRPAAEENKFNEWYVRCAIDGEADGPLKGWDIAVKDNVMVAGIPMMNGASTMEGYTPNVDATVVTRLLKSGARVVGKANCEYFCLSGGSHTCANGPVRNPINPERMAGGSSSGSAVAVATGECRGALGGDQGGSIRMPASFCGIVGMKPTFGLVPYTGIMPIEITVDHVGPMTRTVADNAKMLKALAGKDGFDPRQVYADEQVQDYEALLDKGVAGLRIGILQEGFGWAESDPKVDARVMAVARKLAELGAEVSQVSVPLHKLGSTLWAPVGIQGLYATMLVGDGYGISREDYYATDLMKFHARWRDQADEMSATTKLLMLFGEYVNARHGSYHYGKAINAVKTLRAAYDEALTQFDMLLMPTTPMTATEFPADDDVSQVKGAFEMLANTSPFDLTHHPAIAMPCGDVDGLPASVMLVGRHFDEARLYQAAAALEASL</sequence>
<organism evidence="2 3">
    <name type="scientific">Acidihalobacter aeolianus</name>
    <dbReference type="NCBI Taxonomy" id="2792603"/>
    <lineage>
        <taxon>Bacteria</taxon>
        <taxon>Pseudomonadati</taxon>
        <taxon>Pseudomonadota</taxon>
        <taxon>Gammaproteobacteria</taxon>
        <taxon>Chromatiales</taxon>
        <taxon>Ectothiorhodospiraceae</taxon>
        <taxon>Acidihalobacter</taxon>
    </lineage>
</organism>
<accession>A0A1D8K585</accession>
<dbReference type="InterPro" id="IPR020556">
    <property type="entry name" value="Amidase_CS"/>
</dbReference>
<dbReference type="KEGG" id="aaeo:BJI67_02700"/>
<reference evidence="2 3" key="1">
    <citation type="submission" date="2016-09" db="EMBL/GenBank/DDBJ databases">
        <title>Acidihalobacter prosperus V6 (DSM14174).</title>
        <authorList>
            <person name="Khaleque H.N."/>
            <person name="Ramsay J.P."/>
            <person name="Murphy R.J.T."/>
            <person name="Kaksonen A.H."/>
            <person name="Boxall N.J."/>
            <person name="Watkin E.L.J."/>
        </authorList>
    </citation>
    <scope>NUCLEOTIDE SEQUENCE [LARGE SCALE GENOMIC DNA]</scope>
    <source>
        <strain evidence="2 3">V6</strain>
    </source>
</reference>
<dbReference type="GO" id="GO:0003824">
    <property type="term" value="F:catalytic activity"/>
    <property type="evidence" value="ECO:0007669"/>
    <property type="project" value="InterPro"/>
</dbReference>
<evidence type="ECO:0000313" key="3">
    <source>
        <dbReference type="Proteomes" id="UP000095342"/>
    </source>
</evidence>
<dbReference type="PANTHER" id="PTHR11895:SF170">
    <property type="entry name" value="AMIDASE"/>
    <property type="match status" value="1"/>
</dbReference>
<proteinExistence type="predicted"/>
<evidence type="ECO:0000259" key="1">
    <source>
        <dbReference type="Pfam" id="PF01425"/>
    </source>
</evidence>
<dbReference type="InterPro" id="IPR023631">
    <property type="entry name" value="Amidase_dom"/>
</dbReference>
<dbReference type="Proteomes" id="UP000095342">
    <property type="component" value="Chromosome"/>
</dbReference>
<dbReference type="PROSITE" id="PS00571">
    <property type="entry name" value="AMIDASES"/>
    <property type="match status" value="1"/>
</dbReference>
<dbReference type="InterPro" id="IPR036928">
    <property type="entry name" value="AS_sf"/>
</dbReference>
<dbReference type="Gene3D" id="3.90.1300.10">
    <property type="entry name" value="Amidase signature (AS) domain"/>
    <property type="match status" value="1"/>
</dbReference>
<name>A0A1D8K585_9GAMM</name>
<dbReference type="EMBL" id="CP017448">
    <property type="protein sequence ID" value="AOV16118.1"/>
    <property type="molecule type" value="Genomic_DNA"/>
</dbReference>
<evidence type="ECO:0000313" key="2">
    <source>
        <dbReference type="EMBL" id="AOV16118.1"/>
    </source>
</evidence>
<keyword evidence="3" id="KW-1185">Reference proteome</keyword>
<dbReference type="InterPro" id="IPR000120">
    <property type="entry name" value="Amidase"/>
</dbReference>
<dbReference type="NCBIfam" id="NF005565">
    <property type="entry name" value="PRK07235.1"/>
    <property type="match status" value="1"/>
</dbReference>
<dbReference type="SUPFAM" id="SSF75304">
    <property type="entry name" value="Amidase signature (AS) enzymes"/>
    <property type="match status" value="1"/>
</dbReference>
<dbReference type="Pfam" id="PF01425">
    <property type="entry name" value="Amidase"/>
    <property type="match status" value="1"/>
</dbReference>
<feature type="domain" description="Amidase" evidence="1">
    <location>
        <begin position="82"/>
        <end position="488"/>
    </location>
</feature>
<dbReference type="AlphaFoldDB" id="A0A1D8K585"/>
<dbReference type="RefSeq" id="WP_070071714.1">
    <property type="nucleotide sequence ID" value="NZ_CP017448.1"/>
</dbReference>
<dbReference type="PANTHER" id="PTHR11895">
    <property type="entry name" value="TRANSAMIDASE"/>
    <property type="match status" value="1"/>
</dbReference>
<gene>
    <name evidence="2" type="ORF">BJI67_02700</name>
</gene>
<protein>
    <submittedName>
        <fullName evidence="2">Amidase</fullName>
    </submittedName>
</protein>